<evidence type="ECO:0000313" key="2">
    <source>
        <dbReference type="EMBL" id="CAD8852338.1"/>
    </source>
</evidence>
<name>A0A7S1F9S6_NOCSC</name>
<reference evidence="2" key="1">
    <citation type="submission" date="2021-01" db="EMBL/GenBank/DDBJ databases">
        <authorList>
            <person name="Corre E."/>
            <person name="Pelletier E."/>
            <person name="Niang G."/>
            <person name="Scheremetjew M."/>
            <person name="Finn R."/>
            <person name="Kale V."/>
            <person name="Holt S."/>
            <person name="Cochrane G."/>
            <person name="Meng A."/>
            <person name="Brown T."/>
            <person name="Cohen L."/>
        </authorList>
    </citation>
    <scope>NUCLEOTIDE SEQUENCE</scope>
</reference>
<proteinExistence type="predicted"/>
<feature type="region of interest" description="Disordered" evidence="1">
    <location>
        <begin position="1"/>
        <end position="23"/>
    </location>
</feature>
<gene>
    <name evidence="2" type="ORF">NSCI0253_LOCUS26688</name>
</gene>
<dbReference type="EMBL" id="HBFQ01037764">
    <property type="protein sequence ID" value="CAD8852338.1"/>
    <property type="molecule type" value="Transcribed_RNA"/>
</dbReference>
<feature type="region of interest" description="Disordered" evidence="1">
    <location>
        <begin position="454"/>
        <end position="515"/>
    </location>
</feature>
<dbReference type="AlphaFoldDB" id="A0A7S1F9S6"/>
<feature type="region of interest" description="Disordered" evidence="1">
    <location>
        <begin position="243"/>
        <end position="263"/>
    </location>
</feature>
<sequence length="547" mass="57484">MPSKRPAPLSDAFFQQGPPSDAELKVQDSDWKLLGETNDGVPLPVKNTFIDVNTASAADRSSPGVNTAPAELTLPPGFIKKHLDLQVNPLANVGSNVQVFDMSTPRSAVPELPAKPRITLEAPGTGLPNTPLVTPSPTAHSRFAATRYQLFGGPEPVQEVADCPHVATAAHGVIGIQKAVSRSPASGVTYGSTYSRPAAAGAAALQLDSVEQGACSGDEDDGDDDSEDGEPSDLAALAKALEDAPRPPPDALHPSLGSQAHDEGTCKRCCFFPRNRCLNGYKCDFCHYDHEKRKRKSKKKKRKDKDKVLVPDLIPHLAECPATVHAALLRPQMEVPAATPCYIGVPTWDAPMHVPEVAPWFPPAEVHVAGQLLSTQPLPAPLYATPMPAETPPPLWTDGFCVAQGPPLYEPSVGQPTASPTVPLLPPSVPPAPLQAPSVFAEVPETIAQLPLSAQASPPGQARGPLPPPLEAPKLPQALQLTPDLQPPPQSPRLGEETPCAPRAPPPVQSPKLPQSMSLALQVAVGTPPVAEPELASVPAPDLTAQG</sequence>
<evidence type="ECO:0000256" key="1">
    <source>
        <dbReference type="SAM" id="MobiDB-lite"/>
    </source>
</evidence>
<feature type="compositionally biased region" description="Low complexity" evidence="1">
    <location>
        <begin position="472"/>
        <end position="484"/>
    </location>
</feature>
<protein>
    <recommendedName>
        <fullName evidence="3">C3H1-type domain-containing protein</fullName>
    </recommendedName>
</protein>
<accession>A0A7S1F9S6</accession>
<organism evidence="2">
    <name type="scientific">Noctiluca scintillans</name>
    <name type="common">Sea sparkle</name>
    <name type="synonym">Red tide dinoflagellate</name>
    <dbReference type="NCBI Taxonomy" id="2966"/>
    <lineage>
        <taxon>Eukaryota</taxon>
        <taxon>Sar</taxon>
        <taxon>Alveolata</taxon>
        <taxon>Dinophyceae</taxon>
        <taxon>Noctilucales</taxon>
        <taxon>Noctilucaceae</taxon>
        <taxon>Noctiluca</taxon>
    </lineage>
</organism>
<evidence type="ECO:0008006" key="3">
    <source>
        <dbReference type="Google" id="ProtNLM"/>
    </source>
</evidence>